<feature type="transmembrane region" description="Helical" evidence="1">
    <location>
        <begin position="276"/>
        <end position="299"/>
    </location>
</feature>
<evidence type="ECO:0000256" key="1">
    <source>
        <dbReference type="SAM" id="Phobius"/>
    </source>
</evidence>
<dbReference type="AlphaFoldDB" id="A0A1R2CUY7"/>
<dbReference type="Proteomes" id="UP000187209">
    <property type="component" value="Unassembled WGS sequence"/>
</dbReference>
<keyword evidence="1" id="KW-0812">Transmembrane</keyword>
<dbReference type="OrthoDB" id="327452at2759"/>
<comment type="caution">
    <text evidence="3">The sequence shown here is derived from an EMBL/GenBank/DDBJ whole genome shotgun (WGS) entry which is preliminary data.</text>
</comment>
<feature type="signal peptide" evidence="2">
    <location>
        <begin position="1"/>
        <end position="18"/>
    </location>
</feature>
<keyword evidence="4" id="KW-1185">Reference proteome</keyword>
<protein>
    <submittedName>
        <fullName evidence="3">Uncharacterized protein</fullName>
    </submittedName>
</protein>
<feature type="transmembrane region" description="Helical" evidence="1">
    <location>
        <begin position="311"/>
        <end position="330"/>
    </location>
</feature>
<proteinExistence type="predicted"/>
<sequence>MLLHFISLLSLATCLTFSLYSLLGSPWTTFEVNSLEFTHNLLHSLKTPALYDYADYQCLKEISCSSSENSDLCKISGKLVTAKTIYLIFEIISIFTMVMLIERLILKIVYRPYGSPKFFLFLMWVLPILKSAGITSFLIVSNVNIDQSSKSGEINSEYGIYLSLVALALSIASAICMIVGKVHRSMRVIKLQITTSTGKFINPFLMFLVTEVLFILSKVYPTASFNEFSEVTMNIQYVNEMNNYKNLPMPCITGQECLVSEDGCNIFHSLDSVGNVVFYLEAIGYLFAFLWFEAFINLLLKVRLGTNFLNYSYPLIYMLNLLISLVYYAVKSKISYGAQCNIEDFNNDFILCAELGTTFYIITVVFATLTMITYQLTYAIFTAGANPDRKIMDDPDDLKKPKNNDDVYVQDMDIVADKTSSENKSKIGTLMTGPSMKVKVCDACKKEFKPSENGITEKGKKYHYKCYVISDN</sequence>
<accession>A0A1R2CUY7</accession>
<keyword evidence="1" id="KW-0472">Membrane</keyword>
<evidence type="ECO:0000313" key="3">
    <source>
        <dbReference type="EMBL" id="OMJ92827.1"/>
    </source>
</evidence>
<feature type="transmembrane region" description="Helical" evidence="1">
    <location>
        <begin position="359"/>
        <end position="381"/>
    </location>
</feature>
<feature type="transmembrane region" description="Helical" evidence="1">
    <location>
        <begin position="118"/>
        <end position="140"/>
    </location>
</feature>
<feature type="chain" id="PRO_5012729267" evidence="2">
    <location>
        <begin position="19"/>
        <end position="472"/>
    </location>
</feature>
<feature type="transmembrane region" description="Helical" evidence="1">
    <location>
        <begin position="160"/>
        <end position="179"/>
    </location>
</feature>
<feature type="transmembrane region" description="Helical" evidence="1">
    <location>
        <begin position="85"/>
        <end position="106"/>
    </location>
</feature>
<gene>
    <name evidence="3" type="ORF">SteCoe_4371</name>
</gene>
<organism evidence="3 4">
    <name type="scientific">Stentor coeruleus</name>
    <dbReference type="NCBI Taxonomy" id="5963"/>
    <lineage>
        <taxon>Eukaryota</taxon>
        <taxon>Sar</taxon>
        <taxon>Alveolata</taxon>
        <taxon>Ciliophora</taxon>
        <taxon>Postciliodesmatophora</taxon>
        <taxon>Heterotrichea</taxon>
        <taxon>Heterotrichida</taxon>
        <taxon>Stentoridae</taxon>
        <taxon>Stentor</taxon>
    </lineage>
</organism>
<name>A0A1R2CUY7_9CILI</name>
<evidence type="ECO:0000256" key="2">
    <source>
        <dbReference type="SAM" id="SignalP"/>
    </source>
</evidence>
<feature type="transmembrane region" description="Helical" evidence="1">
    <location>
        <begin position="200"/>
        <end position="220"/>
    </location>
</feature>
<keyword evidence="1" id="KW-1133">Transmembrane helix</keyword>
<dbReference type="EMBL" id="MPUH01000054">
    <property type="protein sequence ID" value="OMJ92827.1"/>
    <property type="molecule type" value="Genomic_DNA"/>
</dbReference>
<reference evidence="3 4" key="1">
    <citation type="submission" date="2016-11" db="EMBL/GenBank/DDBJ databases">
        <title>The macronuclear genome of Stentor coeruleus: a giant cell with tiny introns.</title>
        <authorList>
            <person name="Slabodnick M."/>
            <person name="Ruby J.G."/>
            <person name="Reiff S.B."/>
            <person name="Swart E.C."/>
            <person name="Gosai S."/>
            <person name="Prabakaran S."/>
            <person name="Witkowska E."/>
            <person name="Larue G.E."/>
            <person name="Fisher S."/>
            <person name="Freeman R.M."/>
            <person name="Gunawardena J."/>
            <person name="Chu W."/>
            <person name="Stover N.A."/>
            <person name="Gregory B.D."/>
            <person name="Nowacki M."/>
            <person name="Derisi J."/>
            <person name="Roy S.W."/>
            <person name="Marshall W.F."/>
            <person name="Sood P."/>
        </authorList>
    </citation>
    <scope>NUCLEOTIDE SEQUENCE [LARGE SCALE GENOMIC DNA]</scope>
    <source>
        <strain evidence="3">WM001</strain>
    </source>
</reference>
<keyword evidence="2" id="KW-0732">Signal</keyword>
<evidence type="ECO:0000313" key="4">
    <source>
        <dbReference type="Proteomes" id="UP000187209"/>
    </source>
</evidence>